<keyword evidence="8" id="KW-0411">Iron-sulfur</keyword>
<comment type="caution">
    <text evidence="10">The sequence shown here is derived from an EMBL/GenBank/DDBJ whole genome shotgun (WGS) entry which is preliminary data.</text>
</comment>
<keyword evidence="5" id="KW-0671">Queuosine biosynthesis</keyword>
<evidence type="ECO:0000313" key="11">
    <source>
        <dbReference type="Proteomes" id="UP000788426"/>
    </source>
</evidence>
<evidence type="ECO:0000256" key="6">
    <source>
        <dbReference type="ARBA" id="ARBA00023002"/>
    </source>
</evidence>
<dbReference type="InterPro" id="IPR017896">
    <property type="entry name" value="4Fe4S_Fe-S-bd"/>
</dbReference>
<dbReference type="InterPro" id="IPR013542">
    <property type="entry name" value="QueG_DUF1730"/>
</dbReference>
<evidence type="ECO:0000256" key="1">
    <source>
        <dbReference type="ARBA" id="ARBA00022485"/>
    </source>
</evidence>
<evidence type="ECO:0000256" key="4">
    <source>
        <dbReference type="ARBA" id="ARBA00022723"/>
    </source>
</evidence>
<dbReference type="InterPro" id="IPR004453">
    <property type="entry name" value="QueG"/>
</dbReference>
<proteinExistence type="predicted"/>
<evidence type="ECO:0000313" key="10">
    <source>
        <dbReference type="EMBL" id="MBW4769778.1"/>
    </source>
</evidence>
<keyword evidence="3" id="KW-0819">tRNA processing</keyword>
<evidence type="ECO:0000256" key="7">
    <source>
        <dbReference type="ARBA" id="ARBA00023004"/>
    </source>
</evidence>
<keyword evidence="2" id="KW-0963">Cytoplasm</keyword>
<evidence type="ECO:0000256" key="8">
    <source>
        <dbReference type="ARBA" id="ARBA00023014"/>
    </source>
</evidence>
<evidence type="ECO:0000259" key="9">
    <source>
        <dbReference type="PROSITE" id="PS51379"/>
    </source>
</evidence>
<dbReference type="EC" id="1.17.99.6" evidence="10"/>
<dbReference type="InterPro" id="IPR017900">
    <property type="entry name" value="4Fe4S_Fe_S_CS"/>
</dbReference>
<dbReference type="Proteomes" id="UP000788426">
    <property type="component" value="Unassembled WGS sequence"/>
</dbReference>
<keyword evidence="1" id="KW-0004">4Fe-4S</keyword>
<dbReference type="NCBIfam" id="TIGR00276">
    <property type="entry name" value="tRNA epoxyqueuosine(34) reductase QueG"/>
    <property type="match status" value="1"/>
</dbReference>
<dbReference type="GO" id="GO:0052693">
    <property type="term" value="F:epoxyqueuosine reductase activity"/>
    <property type="evidence" value="ECO:0007669"/>
    <property type="project" value="UniProtKB-EC"/>
</dbReference>
<evidence type="ECO:0000256" key="5">
    <source>
        <dbReference type="ARBA" id="ARBA00022785"/>
    </source>
</evidence>
<dbReference type="RefSeq" id="WP_219481859.1">
    <property type="nucleotide sequence ID" value="NZ_JAHXCT010000006.1"/>
</dbReference>
<accession>A0ABS6YDY8</accession>
<name>A0ABS6YDY8_9BACT</name>
<sequence>MNLKLSNDIKAEAQRLGFFACGIARAERVDEATQEHVRSWLGDKKYAGMEYMNNNTEKRLDPRLLMPGLKSIVSFAINYTPHSFIPENEYQLAAYAYGLDYHDVVKAKLRQLASNLHFIPAEPEGEPILQTDQPRFRIFCDTAPVLERYWAAKAGLGWIGKNRQLIIPKAGSMFFLAELFLDVELEYDEPMESRCGRCRLCLDACPTKAIKENTEMDAALCISYQTIENRNDISTEVASKLSNNIYGCDICLRVCPWNRKSTPTTIEEFYPKAELLAMTKESWSNLTIEQYQKLFKGSAVKRAKYSGLMRNIKTIEQYEHSRNEERTP</sequence>
<organism evidence="10 11">
    <name type="scientific">Hoylesella nanceiensis</name>
    <dbReference type="NCBI Taxonomy" id="425941"/>
    <lineage>
        <taxon>Bacteria</taxon>
        <taxon>Pseudomonadati</taxon>
        <taxon>Bacteroidota</taxon>
        <taxon>Bacteroidia</taxon>
        <taxon>Bacteroidales</taxon>
        <taxon>Prevotellaceae</taxon>
        <taxon>Hoylesella</taxon>
    </lineage>
</organism>
<dbReference type="Pfam" id="PF08331">
    <property type="entry name" value="QueG_DUF1730"/>
    <property type="match status" value="1"/>
</dbReference>
<protein>
    <submittedName>
        <fullName evidence="10">tRNA epoxyqueuosine(34) reductase QueG</fullName>
        <ecNumber evidence="10">1.17.99.6</ecNumber>
    </submittedName>
</protein>
<dbReference type="PANTHER" id="PTHR30002">
    <property type="entry name" value="EPOXYQUEUOSINE REDUCTASE"/>
    <property type="match status" value="1"/>
</dbReference>
<dbReference type="PANTHER" id="PTHR30002:SF4">
    <property type="entry name" value="EPOXYQUEUOSINE REDUCTASE"/>
    <property type="match status" value="1"/>
</dbReference>
<dbReference type="PROSITE" id="PS51379">
    <property type="entry name" value="4FE4S_FER_2"/>
    <property type="match status" value="1"/>
</dbReference>
<evidence type="ECO:0000256" key="3">
    <source>
        <dbReference type="ARBA" id="ARBA00022694"/>
    </source>
</evidence>
<keyword evidence="7" id="KW-0408">Iron</keyword>
<dbReference type="Pfam" id="PF13484">
    <property type="entry name" value="Fer4_16"/>
    <property type="match status" value="1"/>
</dbReference>
<dbReference type="EMBL" id="JAHXCT010000006">
    <property type="protein sequence ID" value="MBW4769778.1"/>
    <property type="molecule type" value="Genomic_DNA"/>
</dbReference>
<keyword evidence="11" id="KW-1185">Reference proteome</keyword>
<reference evidence="10 11" key="1">
    <citation type="submission" date="2021-07" db="EMBL/GenBank/DDBJ databases">
        <title>Genomic diversity and antimicrobial resistance of Prevotella spp. isolated from chronic lung disease airways.</title>
        <authorList>
            <person name="Webb K.A."/>
            <person name="Olagoke O.S."/>
            <person name="Baird T."/>
            <person name="Neill J."/>
            <person name="Pham A."/>
            <person name="Wells T.J."/>
            <person name="Ramsay K.A."/>
            <person name="Bell S.C."/>
            <person name="Sarovich D.S."/>
            <person name="Price E.P."/>
        </authorList>
    </citation>
    <scope>NUCLEOTIDE SEQUENCE [LARGE SCALE GENOMIC DNA]</scope>
    <source>
        <strain evidence="10 11">SCHI0011.S.12</strain>
    </source>
</reference>
<gene>
    <name evidence="10" type="primary">queG</name>
    <name evidence="10" type="ORF">KZO38_08410</name>
</gene>
<feature type="domain" description="4Fe-4S ferredoxin-type" evidence="9">
    <location>
        <begin position="183"/>
        <end position="215"/>
    </location>
</feature>
<keyword evidence="6 10" id="KW-0560">Oxidoreductase</keyword>
<dbReference type="PROSITE" id="PS00198">
    <property type="entry name" value="4FE4S_FER_1"/>
    <property type="match status" value="1"/>
</dbReference>
<keyword evidence="4" id="KW-0479">Metal-binding</keyword>
<evidence type="ECO:0000256" key="2">
    <source>
        <dbReference type="ARBA" id="ARBA00022490"/>
    </source>
</evidence>